<reference evidence="1 2" key="1">
    <citation type="submission" date="2024-04" db="EMBL/GenBank/DDBJ databases">
        <authorList>
            <person name="Fracassetti M."/>
        </authorList>
    </citation>
    <scope>NUCLEOTIDE SEQUENCE [LARGE SCALE GENOMIC DNA]</scope>
</reference>
<evidence type="ECO:0000313" key="2">
    <source>
        <dbReference type="Proteomes" id="UP001497516"/>
    </source>
</evidence>
<evidence type="ECO:0000313" key="1">
    <source>
        <dbReference type="EMBL" id="CAL1402465.1"/>
    </source>
</evidence>
<organism evidence="1 2">
    <name type="scientific">Linum trigynum</name>
    <dbReference type="NCBI Taxonomy" id="586398"/>
    <lineage>
        <taxon>Eukaryota</taxon>
        <taxon>Viridiplantae</taxon>
        <taxon>Streptophyta</taxon>
        <taxon>Embryophyta</taxon>
        <taxon>Tracheophyta</taxon>
        <taxon>Spermatophyta</taxon>
        <taxon>Magnoliopsida</taxon>
        <taxon>eudicotyledons</taxon>
        <taxon>Gunneridae</taxon>
        <taxon>Pentapetalae</taxon>
        <taxon>rosids</taxon>
        <taxon>fabids</taxon>
        <taxon>Malpighiales</taxon>
        <taxon>Linaceae</taxon>
        <taxon>Linum</taxon>
    </lineage>
</organism>
<name>A0AAV2FVV0_9ROSI</name>
<dbReference type="Proteomes" id="UP001497516">
    <property type="component" value="Chromosome 7"/>
</dbReference>
<dbReference type="AlphaFoldDB" id="A0AAV2FVV0"/>
<gene>
    <name evidence="1" type="ORF">LTRI10_LOCUS42461</name>
</gene>
<sequence>MDDRARDIEIYPGDLHLFWQTLSYEHPPNAQEYAPHKDEAKRHLQELVDEAVRRGTEATKKAARSQGP</sequence>
<protein>
    <submittedName>
        <fullName evidence="1">Uncharacterized protein</fullName>
    </submittedName>
</protein>
<proteinExistence type="predicted"/>
<dbReference type="EMBL" id="OZ034820">
    <property type="protein sequence ID" value="CAL1402465.1"/>
    <property type="molecule type" value="Genomic_DNA"/>
</dbReference>
<keyword evidence="2" id="KW-1185">Reference proteome</keyword>
<accession>A0AAV2FVV0</accession>